<keyword evidence="6 8" id="KW-0315">Glutamine amidotransferase</keyword>
<protein>
    <recommendedName>
        <fullName evidence="3">asparagine synthase (glutamine-hydrolyzing)</fullName>
        <ecNumber evidence="3">6.3.5.4</ecNumber>
    </recommendedName>
</protein>
<feature type="binding site" evidence="9">
    <location>
        <position position="101"/>
    </location>
    <ligand>
        <name>L-glutamine</name>
        <dbReference type="ChEBI" id="CHEBI:58359"/>
    </ligand>
</feature>
<evidence type="ECO:0000256" key="1">
    <source>
        <dbReference type="ARBA" id="ARBA00005187"/>
    </source>
</evidence>
<keyword evidence="5 9" id="KW-0067">ATP-binding</keyword>
<dbReference type="SUPFAM" id="SSF52402">
    <property type="entry name" value="Adenine nucleotide alpha hydrolases-like"/>
    <property type="match status" value="1"/>
</dbReference>
<sequence length="602" mass="68680">MCRIAGIIDRNRTALEIQTDLSAMCNSMKHGGPDDEGFYIGEELGLGHRRLSIIDLSTAGHQPMFYGNQNLVISYNGEIFNYKELKTELLSLGLTFETATDTEVILAAYQAFGIQSFAKLQGMFAFALHDQMRKQTFLVRDCSGIKPLYYYAAYEKLVFASEVKAFKQTTYLFEENPNWKVCMLAFGHLPEPYTTLDEVNSLKKGYFLQWNHSDSTYQIKPYAVPSPKARVNNETQARENIKQSLTQAVKKHLISDAPIGAFLSGGIDSSLITLLAQQHLDEEAKQQKLNTLSIHFDVPSMSEKPYQDLIQAQAGTNHSEYLVTQKVFNTYLSDTLSAMDQPSTDGINSWFICHFAKQKGLKAVLSGIGADEIFGGYPSFKRMAWVKKLRKTPSFILKFGERFKKSALKRAYYLSYQNTVGDYLFLRGVFSPAEIAKILNLSLVAVDEVLRSLEIGHLPTNQAPALQASWLESNLYMQNQLLKDTDYMSMQHGVEVRVPFLDANLLEEIAAIQQQIKYQKDKPKRLLIDSFKDILPEKIWNRPKMGFTFPFQKWLIHNEYFWTAVNEIENPAVKQHLQHFKKGKLHWSKAMVIHQVFNGFKV</sequence>
<evidence type="ECO:0000256" key="6">
    <source>
        <dbReference type="ARBA" id="ARBA00022962"/>
    </source>
</evidence>
<gene>
    <name evidence="11" type="ORF">SAMN04488023_10785</name>
</gene>
<proteinExistence type="inferred from homology"/>
<dbReference type="GO" id="GO:0004066">
    <property type="term" value="F:asparagine synthase (glutamine-hydrolyzing) activity"/>
    <property type="evidence" value="ECO:0007669"/>
    <property type="project" value="UniProtKB-EC"/>
</dbReference>
<reference evidence="11 12" key="1">
    <citation type="submission" date="2016-10" db="EMBL/GenBank/DDBJ databases">
        <authorList>
            <person name="de Groot N.N."/>
        </authorList>
    </citation>
    <scope>NUCLEOTIDE SEQUENCE [LARGE SCALE GENOMIC DNA]</scope>
    <source>
        <strain evidence="11 12">DSM 18610</strain>
    </source>
</reference>
<name>A0A1H9N7D6_9SPHI</name>
<dbReference type="PIRSF" id="PIRSF001589">
    <property type="entry name" value="Asn_synthetase_glu-h"/>
    <property type="match status" value="1"/>
</dbReference>
<dbReference type="GO" id="GO:0005829">
    <property type="term" value="C:cytosol"/>
    <property type="evidence" value="ECO:0007669"/>
    <property type="project" value="TreeGrafter"/>
</dbReference>
<dbReference type="RefSeq" id="WP_090883112.1">
    <property type="nucleotide sequence ID" value="NZ_FOGG01000007.1"/>
</dbReference>
<feature type="domain" description="Glutamine amidotransferase type-2" evidence="10">
    <location>
        <begin position="2"/>
        <end position="213"/>
    </location>
</feature>
<dbReference type="OrthoDB" id="9763290at2"/>
<comment type="catalytic activity">
    <reaction evidence="7">
        <text>L-aspartate + L-glutamine + ATP + H2O = L-asparagine + L-glutamate + AMP + diphosphate + H(+)</text>
        <dbReference type="Rhea" id="RHEA:12228"/>
        <dbReference type="ChEBI" id="CHEBI:15377"/>
        <dbReference type="ChEBI" id="CHEBI:15378"/>
        <dbReference type="ChEBI" id="CHEBI:29985"/>
        <dbReference type="ChEBI" id="CHEBI:29991"/>
        <dbReference type="ChEBI" id="CHEBI:30616"/>
        <dbReference type="ChEBI" id="CHEBI:33019"/>
        <dbReference type="ChEBI" id="CHEBI:58048"/>
        <dbReference type="ChEBI" id="CHEBI:58359"/>
        <dbReference type="ChEBI" id="CHEBI:456215"/>
        <dbReference type="EC" id="6.3.5.4"/>
    </reaction>
</comment>
<organism evidence="11 12">
    <name type="scientific">Pedobacter rhizosphaerae</name>
    <dbReference type="NCBI Taxonomy" id="390241"/>
    <lineage>
        <taxon>Bacteria</taxon>
        <taxon>Pseudomonadati</taxon>
        <taxon>Bacteroidota</taxon>
        <taxon>Sphingobacteriia</taxon>
        <taxon>Sphingobacteriales</taxon>
        <taxon>Sphingobacteriaceae</taxon>
        <taxon>Pedobacter</taxon>
    </lineage>
</organism>
<evidence type="ECO:0000256" key="2">
    <source>
        <dbReference type="ARBA" id="ARBA00005752"/>
    </source>
</evidence>
<dbReference type="Gene3D" id="3.40.50.620">
    <property type="entry name" value="HUPs"/>
    <property type="match status" value="1"/>
</dbReference>
<dbReference type="CDD" id="cd01991">
    <property type="entry name" value="Asn_synthase_B_C"/>
    <property type="match status" value="1"/>
</dbReference>
<dbReference type="PROSITE" id="PS51278">
    <property type="entry name" value="GATASE_TYPE_2"/>
    <property type="match status" value="1"/>
</dbReference>
<feature type="active site" description="For GATase activity" evidence="8">
    <location>
        <position position="2"/>
    </location>
</feature>
<feature type="binding site" evidence="9">
    <location>
        <begin position="366"/>
        <end position="367"/>
    </location>
    <ligand>
        <name>ATP</name>
        <dbReference type="ChEBI" id="CHEBI:30616"/>
    </ligand>
</feature>
<evidence type="ECO:0000256" key="8">
    <source>
        <dbReference type="PIRSR" id="PIRSR001589-1"/>
    </source>
</evidence>
<keyword evidence="12" id="KW-1185">Reference proteome</keyword>
<dbReference type="PANTHER" id="PTHR43284:SF1">
    <property type="entry name" value="ASPARAGINE SYNTHETASE"/>
    <property type="match status" value="1"/>
</dbReference>
<dbReference type="InterPro" id="IPR001962">
    <property type="entry name" value="Asn_synthase"/>
</dbReference>
<dbReference type="NCBIfam" id="TIGR01536">
    <property type="entry name" value="asn_synth_AEB"/>
    <property type="match status" value="1"/>
</dbReference>
<dbReference type="AlphaFoldDB" id="A0A1H9N7D6"/>
<dbReference type="InterPro" id="IPR014729">
    <property type="entry name" value="Rossmann-like_a/b/a_fold"/>
</dbReference>
<dbReference type="Pfam" id="PF13537">
    <property type="entry name" value="GATase_7"/>
    <property type="match status" value="1"/>
</dbReference>
<dbReference type="InterPro" id="IPR017932">
    <property type="entry name" value="GATase_2_dom"/>
</dbReference>
<dbReference type="InterPro" id="IPR033738">
    <property type="entry name" value="AsnB_N"/>
</dbReference>
<evidence type="ECO:0000313" key="11">
    <source>
        <dbReference type="EMBL" id="SER31834.1"/>
    </source>
</evidence>
<evidence type="ECO:0000256" key="9">
    <source>
        <dbReference type="PIRSR" id="PIRSR001589-2"/>
    </source>
</evidence>
<dbReference type="InterPro" id="IPR029055">
    <property type="entry name" value="Ntn_hydrolases_N"/>
</dbReference>
<comment type="pathway">
    <text evidence="1">Amino-acid biosynthesis; L-asparagine biosynthesis; L-asparagine from L-aspartate (L-Gln route): step 1/1.</text>
</comment>
<dbReference type="Gene3D" id="3.60.20.10">
    <property type="entry name" value="Glutamine Phosphoribosylpyrophosphate, subunit 1, domain 1"/>
    <property type="match status" value="1"/>
</dbReference>
<evidence type="ECO:0000259" key="10">
    <source>
        <dbReference type="PROSITE" id="PS51278"/>
    </source>
</evidence>
<keyword evidence="8" id="KW-0061">Asparagine biosynthesis</keyword>
<dbReference type="GO" id="GO:0005524">
    <property type="term" value="F:ATP binding"/>
    <property type="evidence" value="ECO:0007669"/>
    <property type="project" value="UniProtKB-KW"/>
</dbReference>
<dbReference type="EMBL" id="FOGG01000007">
    <property type="protein sequence ID" value="SER31834.1"/>
    <property type="molecule type" value="Genomic_DNA"/>
</dbReference>
<dbReference type="InterPro" id="IPR006426">
    <property type="entry name" value="Asn_synth_AEB"/>
</dbReference>
<dbReference type="Pfam" id="PF00733">
    <property type="entry name" value="Asn_synthase"/>
    <property type="match status" value="1"/>
</dbReference>
<evidence type="ECO:0000313" key="12">
    <source>
        <dbReference type="Proteomes" id="UP000199572"/>
    </source>
</evidence>
<dbReference type="GO" id="GO:0006529">
    <property type="term" value="P:asparagine biosynthetic process"/>
    <property type="evidence" value="ECO:0007669"/>
    <property type="project" value="UniProtKB-KW"/>
</dbReference>
<dbReference type="EC" id="6.3.5.4" evidence="3"/>
<keyword evidence="8" id="KW-0028">Amino-acid biosynthesis</keyword>
<comment type="similarity">
    <text evidence="2">Belongs to the asparagine synthetase family.</text>
</comment>
<dbReference type="CDD" id="cd00712">
    <property type="entry name" value="AsnB"/>
    <property type="match status" value="1"/>
</dbReference>
<evidence type="ECO:0000256" key="7">
    <source>
        <dbReference type="ARBA" id="ARBA00048741"/>
    </source>
</evidence>
<dbReference type="InterPro" id="IPR051786">
    <property type="entry name" value="ASN_synthetase/amidase"/>
</dbReference>
<evidence type="ECO:0000256" key="4">
    <source>
        <dbReference type="ARBA" id="ARBA00022741"/>
    </source>
</evidence>
<keyword evidence="4 9" id="KW-0547">Nucleotide-binding</keyword>
<evidence type="ECO:0000256" key="5">
    <source>
        <dbReference type="ARBA" id="ARBA00022840"/>
    </source>
</evidence>
<dbReference type="PANTHER" id="PTHR43284">
    <property type="entry name" value="ASPARAGINE SYNTHETASE (GLUTAMINE-HYDROLYZING)"/>
    <property type="match status" value="1"/>
</dbReference>
<dbReference type="Proteomes" id="UP000199572">
    <property type="component" value="Unassembled WGS sequence"/>
</dbReference>
<dbReference type="STRING" id="390241.SAMN04488023_10785"/>
<feature type="binding site" evidence="9">
    <location>
        <position position="294"/>
    </location>
    <ligand>
        <name>ATP</name>
        <dbReference type="ChEBI" id="CHEBI:30616"/>
    </ligand>
</feature>
<dbReference type="SUPFAM" id="SSF56235">
    <property type="entry name" value="N-terminal nucleophile aminohydrolases (Ntn hydrolases)"/>
    <property type="match status" value="1"/>
</dbReference>
<evidence type="ECO:0000256" key="3">
    <source>
        <dbReference type="ARBA" id="ARBA00012737"/>
    </source>
</evidence>
<accession>A0A1H9N7D6</accession>